<keyword evidence="1" id="KW-0472">Membrane</keyword>
<accession>A0ABV7YSS3</accession>
<feature type="domain" description="PASTA" evidence="2">
    <location>
        <begin position="110"/>
        <end position="180"/>
    </location>
</feature>
<dbReference type="InterPro" id="IPR005543">
    <property type="entry name" value="PASTA_dom"/>
</dbReference>
<dbReference type="SMART" id="SM00740">
    <property type="entry name" value="PASTA"/>
    <property type="match status" value="3"/>
</dbReference>
<name>A0ABV7YSS3_9BACT</name>
<dbReference type="Gene3D" id="3.30.10.20">
    <property type="match status" value="3"/>
</dbReference>
<proteinExistence type="predicted"/>
<evidence type="ECO:0000313" key="4">
    <source>
        <dbReference type="Proteomes" id="UP001595616"/>
    </source>
</evidence>
<sequence>MSKFSTNSKSDVLVHLGIIVSIILVFFFAFFFVYLPWTTNHGESLKVPNLKGLTYEEAENILDENDLDYEISDSIFVPGAVPLSIIANYPKSGSNVKSGRKIYLTVASISAPIVKMPNIIGRSTSSAKNQLLSSGLIAAGEELIPALEENTVLKIKIGEREIQPGDDIPKGSKITLVVGDGYGNQKIDVPNVVGMTYDEADILLSGLGLSVGTIVYEASDKAPGTVLRQRPASGDEEKIKIGSTVNLWVTSGEGSGDDNL</sequence>
<protein>
    <submittedName>
        <fullName evidence="3">PASTA domain-containing protein</fullName>
    </submittedName>
</protein>
<dbReference type="PROSITE" id="PS51178">
    <property type="entry name" value="PASTA"/>
    <property type="match status" value="3"/>
</dbReference>
<dbReference type="Proteomes" id="UP001595616">
    <property type="component" value="Unassembled WGS sequence"/>
</dbReference>
<organism evidence="3 4">
    <name type="scientific">Lacihabitans lacunae</name>
    <dbReference type="NCBI Taxonomy" id="1028214"/>
    <lineage>
        <taxon>Bacteria</taxon>
        <taxon>Pseudomonadati</taxon>
        <taxon>Bacteroidota</taxon>
        <taxon>Cytophagia</taxon>
        <taxon>Cytophagales</taxon>
        <taxon>Leadbetterellaceae</taxon>
        <taxon>Lacihabitans</taxon>
    </lineage>
</organism>
<feature type="domain" description="PASTA" evidence="2">
    <location>
        <begin position="42"/>
        <end position="108"/>
    </location>
</feature>
<dbReference type="CDD" id="cd06577">
    <property type="entry name" value="PASTA_pknB"/>
    <property type="match status" value="3"/>
</dbReference>
<keyword evidence="4" id="KW-1185">Reference proteome</keyword>
<dbReference type="Pfam" id="PF03793">
    <property type="entry name" value="PASTA"/>
    <property type="match status" value="3"/>
</dbReference>
<keyword evidence="1" id="KW-1133">Transmembrane helix</keyword>
<dbReference type="RefSeq" id="WP_379833610.1">
    <property type="nucleotide sequence ID" value="NZ_JBHRYQ010000001.1"/>
</dbReference>
<dbReference type="EMBL" id="JBHRYQ010000001">
    <property type="protein sequence ID" value="MFC3809077.1"/>
    <property type="molecule type" value="Genomic_DNA"/>
</dbReference>
<evidence type="ECO:0000259" key="2">
    <source>
        <dbReference type="PROSITE" id="PS51178"/>
    </source>
</evidence>
<keyword evidence="1" id="KW-0812">Transmembrane</keyword>
<evidence type="ECO:0000256" key="1">
    <source>
        <dbReference type="SAM" id="Phobius"/>
    </source>
</evidence>
<feature type="domain" description="PASTA" evidence="2">
    <location>
        <begin position="183"/>
        <end position="251"/>
    </location>
</feature>
<feature type="transmembrane region" description="Helical" evidence="1">
    <location>
        <begin position="12"/>
        <end position="37"/>
    </location>
</feature>
<evidence type="ECO:0000313" key="3">
    <source>
        <dbReference type="EMBL" id="MFC3809077.1"/>
    </source>
</evidence>
<gene>
    <name evidence="3" type="ORF">ACFOOI_00305</name>
</gene>
<comment type="caution">
    <text evidence="3">The sequence shown here is derived from an EMBL/GenBank/DDBJ whole genome shotgun (WGS) entry which is preliminary data.</text>
</comment>
<reference evidence="4" key="1">
    <citation type="journal article" date="2019" name="Int. J. Syst. Evol. Microbiol.">
        <title>The Global Catalogue of Microorganisms (GCM) 10K type strain sequencing project: providing services to taxonomists for standard genome sequencing and annotation.</title>
        <authorList>
            <consortium name="The Broad Institute Genomics Platform"/>
            <consortium name="The Broad Institute Genome Sequencing Center for Infectious Disease"/>
            <person name="Wu L."/>
            <person name="Ma J."/>
        </authorList>
    </citation>
    <scope>NUCLEOTIDE SEQUENCE [LARGE SCALE GENOMIC DNA]</scope>
    <source>
        <strain evidence="4">CECT 7956</strain>
    </source>
</reference>